<reference evidence="2" key="2">
    <citation type="journal article" date="2015" name="Data Brief">
        <title>Shoot transcriptome of the giant reed, Arundo donax.</title>
        <authorList>
            <person name="Barrero R.A."/>
            <person name="Guerrero F.D."/>
            <person name="Moolhuijzen P."/>
            <person name="Goolsby J.A."/>
            <person name="Tidwell J."/>
            <person name="Bellgard S.E."/>
            <person name="Bellgard M.I."/>
        </authorList>
    </citation>
    <scope>NUCLEOTIDE SEQUENCE</scope>
    <source>
        <tissue evidence="2">Shoot tissue taken approximately 20 cm above the soil surface</tissue>
    </source>
</reference>
<feature type="transmembrane region" description="Helical" evidence="1">
    <location>
        <begin position="50"/>
        <end position="66"/>
    </location>
</feature>
<evidence type="ECO:0000256" key="1">
    <source>
        <dbReference type="SAM" id="Phobius"/>
    </source>
</evidence>
<name>A0A0A9EK05_ARUDO</name>
<dbReference type="AlphaFoldDB" id="A0A0A9EK05"/>
<organism evidence="2">
    <name type="scientific">Arundo donax</name>
    <name type="common">Giant reed</name>
    <name type="synonym">Donax arundinaceus</name>
    <dbReference type="NCBI Taxonomy" id="35708"/>
    <lineage>
        <taxon>Eukaryota</taxon>
        <taxon>Viridiplantae</taxon>
        <taxon>Streptophyta</taxon>
        <taxon>Embryophyta</taxon>
        <taxon>Tracheophyta</taxon>
        <taxon>Spermatophyta</taxon>
        <taxon>Magnoliopsida</taxon>
        <taxon>Liliopsida</taxon>
        <taxon>Poales</taxon>
        <taxon>Poaceae</taxon>
        <taxon>PACMAD clade</taxon>
        <taxon>Arundinoideae</taxon>
        <taxon>Arundineae</taxon>
        <taxon>Arundo</taxon>
    </lineage>
</organism>
<protein>
    <submittedName>
        <fullName evidence="2">Uncharacterized protein</fullName>
    </submittedName>
</protein>
<dbReference type="EMBL" id="GBRH01201508">
    <property type="protein sequence ID" value="JAD96387.1"/>
    <property type="molecule type" value="Transcribed_RNA"/>
</dbReference>
<keyword evidence="1" id="KW-1133">Transmembrane helix</keyword>
<keyword evidence="1" id="KW-0472">Membrane</keyword>
<accession>A0A0A9EK05</accession>
<evidence type="ECO:0000313" key="2">
    <source>
        <dbReference type="EMBL" id="JAD96387.1"/>
    </source>
</evidence>
<keyword evidence="1" id="KW-0812">Transmembrane</keyword>
<sequence>MQNELGDGCSYKVLLPDQYLVSIKQYCCLLPSAVWSLLKHICFRHCRPGWLSLCCILYFVPVLYGME</sequence>
<proteinExistence type="predicted"/>
<reference evidence="2" key="1">
    <citation type="submission" date="2014-09" db="EMBL/GenBank/DDBJ databases">
        <authorList>
            <person name="Magalhaes I.L.F."/>
            <person name="Oliveira U."/>
            <person name="Santos F.R."/>
            <person name="Vidigal T.H.D.A."/>
            <person name="Brescovit A.D."/>
            <person name="Santos A.J."/>
        </authorList>
    </citation>
    <scope>NUCLEOTIDE SEQUENCE</scope>
    <source>
        <tissue evidence="2">Shoot tissue taken approximately 20 cm above the soil surface</tissue>
    </source>
</reference>